<accession>A0ABY9HXC6</accession>
<feature type="region of interest" description="Disordered" evidence="1">
    <location>
        <begin position="43"/>
        <end position="138"/>
    </location>
</feature>
<feature type="region of interest" description="Disordered" evidence="1">
    <location>
        <begin position="173"/>
        <end position="193"/>
    </location>
</feature>
<proteinExistence type="predicted"/>
<dbReference type="RefSeq" id="WP_306085873.1">
    <property type="nucleotide sequence ID" value="NZ_CP120992.1"/>
</dbReference>
<dbReference type="Gene3D" id="2.60.40.10">
    <property type="entry name" value="Immunoglobulins"/>
    <property type="match status" value="1"/>
</dbReference>
<evidence type="ECO:0000256" key="1">
    <source>
        <dbReference type="SAM" id="MobiDB-lite"/>
    </source>
</evidence>
<evidence type="ECO:0000259" key="2">
    <source>
        <dbReference type="PROSITE" id="PS50093"/>
    </source>
</evidence>
<dbReference type="Proteomes" id="UP001229952">
    <property type="component" value="Chromosome"/>
</dbReference>
<gene>
    <name evidence="3" type="ORF">P8A22_03840</name>
</gene>
<evidence type="ECO:0000313" key="4">
    <source>
        <dbReference type="Proteomes" id="UP001229952"/>
    </source>
</evidence>
<reference evidence="3 4" key="1">
    <citation type="submission" date="2023-03" db="EMBL/GenBank/DDBJ databases">
        <title>Isolation and description of six Streptomyces strains from soil environments, able to metabolize different microbial glucans.</title>
        <authorList>
            <person name="Widen T."/>
            <person name="Larsbrink J."/>
        </authorList>
    </citation>
    <scope>NUCLEOTIDE SEQUENCE [LARGE SCALE GENOMIC DNA]</scope>
    <source>
        <strain evidence="3 4">Mut2</strain>
    </source>
</reference>
<organism evidence="3 4">
    <name type="scientific">Streptomyces laculatispora</name>
    <dbReference type="NCBI Taxonomy" id="887464"/>
    <lineage>
        <taxon>Bacteria</taxon>
        <taxon>Bacillati</taxon>
        <taxon>Actinomycetota</taxon>
        <taxon>Actinomycetes</taxon>
        <taxon>Kitasatosporales</taxon>
        <taxon>Streptomycetaceae</taxon>
        <taxon>Streptomyces</taxon>
    </lineage>
</organism>
<feature type="compositionally biased region" description="Polar residues" evidence="1">
    <location>
        <begin position="117"/>
        <end position="126"/>
    </location>
</feature>
<feature type="compositionally biased region" description="Polar residues" evidence="1">
    <location>
        <begin position="176"/>
        <end position="193"/>
    </location>
</feature>
<dbReference type="PROSITE" id="PS50093">
    <property type="entry name" value="PKD"/>
    <property type="match status" value="1"/>
</dbReference>
<dbReference type="InterPro" id="IPR013783">
    <property type="entry name" value="Ig-like_fold"/>
</dbReference>
<dbReference type="EMBL" id="CP120992">
    <property type="protein sequence ID" value="WLQ39233.1"/>
    <property type="molecule type" value="Genomic_DNA"/>
</dbReference>
<dbReference type="InterPro" id="IPR022409">
    <property type="entry name" value="PKD/Chitinase_dom"/>
</dbReference>
<dbReference type="SUPFAM" id="SSF49299">
    <property type="entry name" value="PKD domain"/>
    <property type="match status" value="1"/>
</dbReference>
<sequence>MSRHPSIRQASGSPRPARGLLPLAALACGPALVLTLLVTSPPRAHAASRPPTGPAAVSPSPAARAPAAGGQKAVRDEGIVDGCPDAHGLAATGPGEEHSRRHLLGEVGPGTLPANCTELSGSSTQGTRHDVHISIGRDNGPAPLTVSFSGVERGEGAAARNTRHVAYAWDFDGDGSTDSTEANPSHTYRGNGSHSARLAVTWSDGITTRAARKITVGSSRPVVSTEQPLDHSVFGIGDTLSLTVGVADTEDGRSGAAASTACWIRGMTSTWR</sequence>
<dbReference type="CDD" id="cd00146">
    <property type="entry name" value="PKD"/>
    <property type="match status" value="1"/>
</dbReference>
<feature type="domain" description="PKD" evidence="2">
    <location>
        <begin position="139"/>
        <end position="216"/>
    </location>
</feature>
<dbReference type="SMART" id="SM00089">
    <property type="entry name" value="PKD"/>
    <property type="match status" value="1"/>
</dbReference>
<protein>
    <submittedName>
        <fullName evidence="3">PKD domain-containing protein</fullName>
    </submittedName>
</protein>
<feature type="compositionally biased region" description="Low complexity" evidence="1">
    <location>
        <begin position="43"/>
        <end position="70"/>
    </location>
</feature>
<name>A0ABY9HXC6_9ACTN</name>
<dbReference type="InterPro" id="IPR035986">
    <property type="entry name" value="PKD_dom_sf"/>
</dbReference>
<keyword evidence="4" id="KW-1185">Reference proteome</keyword>
<dbReference type="InterPro" id="IPR000601">
    <property type="entry name" value="PKD_dom"/>
</dbReference>
<evidence type="ECO:0000313" key="3">
    <source>
        <dbReference type="EMBL" id="WLQ39233.1"/>
    </source>
</evidence>
<dbReference type="Pfam" id="PF18911">
    <property type="entry name" value="PKD_4"/>
    <property type="match status" value="1"/>
</dbReference>